<feature type="transmembrane region" description="Helical" evidence="8">
    <location>
        <begin position="150"/>
        <end position="176"/>
    </location>
</feature>
<evidence type="ECO:0000256" key="8">
    <source>
        <dbReference type="SAM" id="Phobius"/>
    </source>
</evidence>
<comment type="subcellular location">
    <subcellularLocation>
        <location evidence="1">Cell membrane</location>
        <topology evidence="1">Multi-pass membrane protein</topology>
    </subcellularLocation>
</comment>
<keyword evidence="7 8" id="KW-0472">Membrane</keyword>
<feature type="transmembrane region" description="Helical" evidence="8">
    <location>
        <begin position="104"/>
        <end position="123"/>
    </location>
</feature>
<evidence type="ECO:0000259" key="9">
    <source>
        <dbReference type="Pfam" id="PF13231"/>
    </source>
</evidence>
<dbReference type="InterPro" id="IPR038731">
    <property type="entry name" value="RgtA/B/C-like"/>
</dbReference>
<keyword evidence="2" id="KW-1003">Cell membrane</keyword>
<evidence type="ECO:0000313" key="10">
    <source>
        <dbReference type="EMBL" id="MBB3054904.1"/>
    </source>
</evidence>
<feature type="transmembrane region" description="Helical" evidence="8">
    <location>
        <begin position="233"/>
        <end position="253"/>
    </location>
</feature>
<dbReference type="RefSeq" id="WP_096355334.1">
    <property type="nucleotide sequence ID" value="NZ_AP017313.1"/>
</dbReference>
<dbReference type="PANTHER" id="PTHR33908">
    <property type="entry name" value="MANNOSYLTRANSFERASE YKCB-RELATED"/>
    <property type="match status" value="1"/>
</dbReference>
<protein>
    <recommendedName>
        <fullName evidence="9">Glycosyltransferase RgtA/B/C/D-like domain-containing protein</fullName>
    </recommendedName>
</protein>
<feature type="transmembrane region" description="Helical" evidence="8">
    <location>
        <begin position="15"/>
        <end position="34"/>
    </location>
</feature>
<reference evidence="10" key="1">
    <citation type="submission" date="2020-08" db="EMBL/GenBank/DDBJ databases">
        <title>Genomic Encyclopedia of Type Strains, Phase III (KMG-III): the genomes of soil and plant-associated and newly described type strains.</title>
        <authorList>
            <person name="Whitman W."/>
        </authorList>
    </citation>
    <scope>NUCLEOTIDE SEQUENCE [LARGE SCALE GENOMIC DNA]</scope>
    <source>
        <strain evidence="10">CECT 8628</strain>
    </source>
</reference>
<dbReference type="PANTHER" id="PTHR33908:SF11">
    <property type="entry name" value="MEMBRANE PROTEIN"/>
    <property type="match status" value="1"/>
</dbReference>
<feature type="transmembrane region" description="Helical" evidence="8">
    <location>
        <begin position="319"/>
        <end position="344"/>
    </location>
</feature>
<dbReference type="AlphaFoldDB" id="A0A839SC55"/>
<proteinExistence type="predicted"/>
<feature type="transmembrane region" description="Helical" evidence="8">
    <location>
        <begin position="78"/>
        <end position="97"/>
    </location>
</feature>
<evidence type="ECO:0000256" key="2">
    <source>
        <dbReference type="ARBA" id="ARBA00022475"/>
    </source>
</evidence>
<keyword evidence="6 8" id="KW-1133">Transmembrane helix</keyword>
<evidence type="ECO:0000256" key="7">
    <source>
        <dbReference type="ARBA" id="ARBA00023136"/>
    </source>
</evidence>
<dbReference type="GO" id="GO:0009103">
    <property type="term" value="P:lipopolysaccharide biosynthetic process"/>
    <property type="evidence" value="ECO:0007669"/>
    <property type="project" value="UniProtKB-ARBA"/>
</dbReference>
<dbReference type="InterPro" id="IPR050297">
    <property type="entry name" value="LipidA_mod_glycosyltrf_83"/>
</dbReference>
<keyword evidence="3" id="KW-0328">Glycosyltransferase</keyword>
<evidence type="ECO:0000256" key="6">
    <source>
        <dbReference type="ARBA" id="ARBA00022989"/>
    </source>
</evidence>
<accession>A0A839SC55</accession>
<evidence type="ECO:0000256" key="3">
    <source>
        <dbReference type="ARBA" id="ARBA00022676"/>
    </source>
</evidence>
<sequence length="572" mass="66521">MPDNVSYTSAKSSKIILYFLLFWTILNAIQAFTLELQADEAYYWLYSRYLDWGYFDHPPMVALFIRFGYALIHNEFGVRLLTVLASSASVYLLWLILKKYAVDAVAFVLVVSGIFIFHIYGFTITPDGPLFFFTVLFYYVYQRYIEQDKWSLAIILAVVIACLLYSKYNGVLLIGFTVLANIKLLKRGSFWAIVILSCALYLPHILWQANHGYPSINYHLFERSARTYDFTDTFSYIPGQLFMAGPLIGWFLFYKAFTTKIKDAFVRTLMVNCVGTFLFFFFSSSRGEVQPHWTFILFAPLVMLVLIHFKQQNGRPKWLFPLAMVNLSLILVVRLIIIFGFGFARTYGHLKSYYGFKDWAHVVKQKAGEHYVVMSEGFQNPAKYDFYTNSLKCFAYDTRYYRRTQFDIWPMEDSLQHKKVFYLNWFPIKGLTTDSIKVPAGTWYTAWIDDFRTYQQIIFETPTYKITKAPGDKTNFQLTFKNPYPYAISFSNKGYTHAVVLEACFFKGDNIINTQKADSTFNQINLKPGETGRYNFTLNAPLEKGSYDLLFSLRTDPFPGSKNGRIITFTVK</sequence>
<dbReference type="GO" id="GO:0016763">
    <property type="term" value="F:pentosyltransferase activity"/>
    <property type="evidence" value="ECO:0007669"/>
    <property type="project" value="TreeGrafter"/>
</dbReference>
<gene>
    <name evidence="10" type="ORF">FHS11_001321</name>
</gene>
<evidence type="ECO:0000313" key="11">
    <source>
        <dbReference type="Proteomes" id="UP000539265"/>
    </source>
</evidence>
<feature type="transmembrane region" description="Helical" evidence="8">
    <location>
        <begin position="289"/>
        <end position="307"/>
    </location>
</feature>
<dbReference type="Proteomes" id="UP000539265">
    <property type="component" value="Unassembled WGS sequence"/>
</dbReference>
<feature type="domain" description="Glycosyltransferase RgtA/B/C/D-like" evidence="9">
    <location>
        <begin position="56"/>
        <end position="207"/>
    </location>
</feature>
<evidence type="ECO:0000256" key="5">
    <source>
        <dbReference type="ARBA" id="ARBA00022692"/>
    </source>
</evidence>
<evidence type="ECO:0000256" key="1">
    <source>
        <dbReference type="ARBA" id="ARBA00004651"/>
    </source>
</evidence>
<feature type="transmembrane region" description="Helical" evidence="8">
    <location>
        <begin position="188"/>
        <end position="207"/>
    </location>
</feature>
<comment type="caution">
    <text evidence="10">The sequence shown here is derived from an EMBL/GenBank/DDBJ whole genome shotgun (WGS) entry which is preliminary data.</text>
</comment>
<dbReference type="OrthoDB" id="9813729at2"/>
<feature type="transmembrane region" description="Helical" evidence="8">
    <location>
        <begin position="265"/>
        <end position="283"/>
    </location>
</feature>
<keyword evidence="4" id="KW-0808">Transferase</keyword>
<dbReference type="Pfam" id="PF13231">
    <property type="entry name" value="PMT_2"/>
    <property type="match status" value="1"/>
</dbReference>
<dbReference type="GO" id="GO:0005886">
    <property type="term" value="C:plasma membrane"/>
    <property type="evidence" value="ECO:0007669"/>
    <property type="project" value="UniProtKB-SubCell"/>
</dbReference>
<keyword evidence="11" id="KW-1185">Reference proteome</keyword>
<keyword evidence="5 8" id="KW-0812">Transmembrane</keyword>
<name>A0A839SC55_9SPHI</name>
<dbReference type="EMBL" id="JACHWX010000003">
    <property type="protein sequence ID" value="MBB3054904.1"/>
    <property type="molecule type" value="Genomic_DNA"/>
</dbReference>
<organism evidence="10 11">
    <name type="scientific">Mucilaginibacter gotjawali</name>
    <dbReference type="NCBI Taxonomy" id="1550579"/>
    <lineage>
        <taxon>Bacteria</taxon>
        <taxon>Pseudomonadati</taxon>
        <taxon>Bacteroidota</taxon>
        <taxon>Sphingobacteriia</taxon>
        <taxon>Sphingobacteriales</taxon>
        <taxon>Sphingobacteriaceae</taxon>
        <taxon>Mucilaginibacter</taxon>
    </lineage>
</organism>
<evidence type="ECO:0000256" key="4">
    <source>
        <dbReference type="ARBA" id="ARBA00022679"/>
    </source>
</evidence>